<proteinExistence type="predicted"/>
<protein>
    <submittedName>
        <fullName evidence="1">Uncharacterized protein</fullName>
    </submittedName>
</protein>
<gene>
    <name evidence="1" type="ORF">S01H4_34859</name>
</gene>
<dbReference type="EMBL" id="BART01018471">
    <property type="protein sequence ID" value="GAG75267.1"/>
    <property type="molecule type" value="Genomic_DNA"/>
</dbReference>
<accession>X1B1Q0</accession>
<organism evidence="1">
    <name type="scientific">marine sediment metagenome</name>
    <dbReference type="NCBI Taxonomy" id="412755"/>
    <lineage>
        <taxon>unclassified sequences</taxon>
        <taxon>metagenomes</taxon>
        <taxon>ecological metagenomes</taxon>
    </lineage>
</organism>
<evidence type="ECO:0000313" key="1">
    <source>
        <dbReference type="EMBL" id="GAG75267.1"/>
    </source>
</evidence>
<sequence length="78" mass="9264">REIRNQTDLDILKFLDGMGNIKNISNLKEINHADLTSQIEKPINTVKTLIIHQSHLYQKELEELEKLLQDKEIQKFFF</sequence>
<dbReference type="AlphaFoldDB" id="X1B1Q0"/>
<comment type="caution">
    <text evidence="1">The sequence shown here is derived from an EMBL/GenBank/DDBJ whole genome shotgun (WGS) entry which is preliminary data.</text>
</comment>
<reference evidence="1" key="1">
    <citation type="journal article" date="2014" name="Front. Microbiol.">
        <title>High frequency of phylogenetically diverse reductive dehalogenase-homologous genes in deep subseafloor sedimentary metagenomes.</title>
        <authorList>
            <person name="Kawai M."/>
            <person name="Futagami T."/>
            <person name="Toyoda A."/>
            <person name="Takaki Y."/>
            <person name="Nishi S."/>
            <person name="Hori S."/>
            <person name="Arai W."/>
            <person name="Tsubouchi T."/>
            <person name="Morono Y."/>
            <person name="Uchiyama I."/>
            <person name="Ito T."/>
            <person name="Fujiyama A."/>
            <person name="Inagaki F."/>
            <person name="Takami H."/>
        </authorList>
    </citation>
    <scope>NUCLEOTIDE SEQUENCE</scope>
    <source>
        <strain evidence="1">Expedition CK06-06</strain>
    </source>
</reference>
<name>X1B1Q0_9ZZZZ</name>
<feature type="non-terminal residue" evidence="1">
    <location>
        <position position="1"/>
    </location>
</feature>